<dbReference type="GO" id="GO:0060090">
    <property type="term" value="F:molecular adaptor activity"/>
    <property type="evidence" value="ECO:0007669"/>
    <property type="project" value="TreeGrafter"/>
</dbReference>
<dbReference type="GO" id="GO:0005794">
    <property type="term" value="C:Golgi apparatus"/>
    <property type="evidence" value="ECO:0007669"/>
    <property type="project" value="TreeGrafter"/>
</dbReference>
<dbReference type="GO" id="GO:0007098">
    <property type="term" value="P:centrosome cycle"/>
    <property type="evidence" value="ECO:0007669"/>
    <property type="project" value="TreeGrafter"/>
</dbReference>
<organism evidence="1 2">
    <name type="scientific">Paramuricea clavata</name>
    <name type="common">Red gorgonian</name>
    <name type="synonym">Violescent sea-whip</name>
    <dbReference type="NCBI Taxonomy" id="317549"/>
    <lineage>
        <taxon>Eukaryota</taxon>
        <taxon>Metazoa</taxon>
        <taxon>Cnidaria</taxon>
        <taxon>Anthozoa</taxon>
        <taxon>Octocorallia</taxon>
        <taxon>Malacalcyonacea</taxon>
        <taxon>Plexauridae</taxon>
        <taxon>Paramuricea</taxon>
    </lineage>
</organism>
<reference evidence="1" key="1">
    <citation type="submission" date="2020-04" db="EMBL/GenBank/DDBJ databases">
        <authorList>
            <person name="Alioto T."/>
            <person name="Alioto T."/>
            <person name="Gomez Garrido J."/>
        </authorList>
    </citation>
    <scope>NUCLEOTIDE SEQUENCE</scope>
    <source>
        <strain evidence="1">A484AB</strain>
    </source>
</reference>
<dbReference type="AlphaFoldDB" id="A0A7D9EWX4"/>
<comment type="caution">
    <text evidence="1">The sequence shown here is derived from an EMBL/GenBank/DDBJ whole genome shotgun (WGS) entry which is preliminary data.</text>
</comment>
<accession>A0A7D9EWX4</accession>
<evidence type="ECO:0000313" key="1">
    <source>
        <dbReference type="EMBL" id="CAB4019094.1"/>
    </source>
</evidence>
<proteinExistence type="predicted"/>
<dbReference type="PANTHER" id="PTHR46501:SF10">
    <property type="entry name" value="CENTROSOMIN"/>
    <property type="match status" value="1"/>
</dbReference>
<dbReference type="OrthoDB" id="5990201at2759"/>
<sequence length="357" mass="40992">MNFHVYLWIRRFIKNPSLLQQYSDRLKVISSNIPVKGQWEVDKFSDSRASAGIVYRKFRNEHRTVRNVRYAKNTSGMIVGISYDELTGMSFLASLNDYMRYYANKSVGLVDTSLLQESLQCYVYCVLGAQANTRWAIVNRGTSSLLSQKGFRKLVEDVVVQTDISVGIANMRTAIRDTNAIVNTAINPDIILFPSNLDLIVTQENISLSSSRDDITDTKEELIAKLRNRLKERDAAVEANIEEKFEALHKKEEEMEELRKSLRERDRLIENINAVALQHEDDAKNLQSTVEEKAALINDLRASQQIQQNQFQEAKEIALKKSRENEGLIEKLKRNLANREQQIENLKNVLHRNATSE</sequence>
<evidence type="ECO:0000313" key="2">
    <source>
        <dbReference type="Proteomes" id="UP001152795"/>
    </source>
</evidence>
<dbReference type="InterPro" id="IPR052593">
    <property type="entry name" value="MT-associated_AKAP9-binding"/>
</dbReference>
<keyword evidence="2" id="KW-1185">Reference proteome</keyword>
<dbReference type="EMBL" id="CACRXK020010296">
    <property type="protein sequence ID" value="CAB4019094.1"/>
    <property type="molecule type" value="Genomic_DNA"/>
</dbReference>
<dbReference type="Proteomes" id="UP001152795">
    <property type="component" value="Unassembled WGS sequence"/>
</dbReference>
<gene>
    <name evidence="1" type="ORF">PACLA_8A009427</name>
</gene>
<dbReference type="GO" id="GO:0090063">
    <property type="term" value="P:positive regulation of microtubule nucleation"/>
    <property type="evidence" value="ECO:0007669"/>
    <property type="project" value="TreeGrafter"/>
</dbReference>
<feature type="non-terminal residue" evidence="1">
    <location>
        <position position="1"/>
    </location>
</feature>
<dbReference type="GO" id="GO:1903358">
    <property type="term" value="P:regulation of Golgi organization"/>
    <property type="evidence" value="ECO:0007669"/>
    <property type="project" value="TreeGrafter"/>
</dbReference>
<protein>
    <submittedName>
        <fullName evidence="1">Uncharacterized protein</fullName>
    </submittedName>
</protein>
<dbReference type="PANTHER" id="PTHR46501">
    <property type="entry name" value="MYOMEGALIN"/>
    <property type="match status" value="1"/>
</dbReference>
<name>A0A7D9EWX4_PARCT</name>
<dbReference type="GO" id="GO:0005813">
    <property type="term" value="C:centrosome"/>
    <property type="evidence" value="ECO:0007669"/>
    <property type="project" value="TreeGrafter"/>
</dbReference>